<keyword evidence="2" id="KW-1185">Reference proteome</keyword>
<evidence type="ECO:0000313" key="2">
    <source>
        <dbReference type="Proteomes" id="UP000642938"/>
    </source>
</evidence>
<dbReference type="InterPro" id="IPR041662">
    <property type="entry name" value="SusD-like_2"/>
</dbReference>
<protein>
    <recommendedName>
        <fullName evidence="3">Starch-binding associating with outer membrane</fullName>
    </recommendedName>
</protein>
<organism evidence="1 2">
    <name type="scientific">Pedobacter zeae</name>
    <dbReference type="NCBI Taxonomy" id="1737356"/>
    <lineage>
        <taxon>Bacteria</taxon>
        <taxon>Pseudomonadati</taxon>
        <taxon>Bacteroidota</taxon>
        <taxon>Sphingobacteriia</taxon>
        <taxon>Sphingobacteriales</taxon>
        <taxon>Sphingobacteriaceae</taxon>
        <taxon>Pedobacter</taxon>
    </lineage>
</organism>
<gene>
    <name evidence="1" type="ORF">GCM10007422_37250</name>
</gene>
<reference evidence="2" key="1">
    <citation type="journal article" date="2019" name="Int. J. Syst. Evol. Microbiol.">
        <title>The Global Catalogue of Microorganisms (GCM) 10K type strain sequencing project: providing services to taxonomists for standard genome sequencing and annotation.</title>
        <authorList>
            <consortium name="The Broad Institute Genomics Platform"/>
            <consortium name="The Broad Institute Genome Sequencing Center for Infectious Disease"/>
            <person name="Wu L."/>
            <person name="Ma J."/>
        </authorList>
    </citation>
    <scope>NUCLEOTIDE SEQUENCE [LARGE SCALE GENOMIC DNA]</scope>
    <source>
        <strain evidence="2">CGMCC 1.15287</strain>
    </source>
</reference>
<name>A0ABQ1Y7A5_9SPHI</name>
<evidence type="ECO:0000313" key="1">
    <source>
        <dbReference type="EMBL" id="GGH15291.1"/>
    </source>
</evidence>
<proteinExistence type="predicted"/>
<accession>A0ABQ1Y7A5</accession>
<dbReference type="InterPro" id="IPR011990">
    <property type="entry name" value="TPR-like_helical_dom_sf"/>
</dbReference>
<evidence type="ECO:0008006" key="3">
    <source>
        <dbReference type="Google" id="ProtNLM"/>
    </source>
</evidence>
<dbReference type="Proteomes" id="UP000642938">
    <property type="component" value="Unassembled WGS sequence"/>
</dbReference>
<dbReference type="Gene3D" id="1.25.40.390">
    <property type="match status" value="1"/>
</dbReference>
<dbReference type="SUPFAM" id="SSF48452">
    <property type="entry name" value="TPR-like"/>
    <property type="match status" value="1"/>
</dbReference>
<comment type="caution">
    <text evidence="1">The sequence shown here is derived from an EMBL/GenBank/DDBJ whole genome shotgun (WGS) entry which is preliminary data.</text>
</comment>
<sequence>MLLFNPQNIKIMKSLYKILFLFLAVAVSSGCKKDFEENFKNPNQAEHVPPNLLLNGILYDMYEAPFSSTERWNQYTAANYYYYATNNYDWTGASLDYTTLKNVVKMEEEANRLGGAVTKPYLALAKFFKAYFFVKMSLKVGDLPMNDALKGFSNLTPKYDTQKDIFRQSLTWLEEANNDLTTLIAAGNNELKGDIYLKNDLVAWQKVVNTFRLRTLIQLSNRVDDADLQVKQQFASVVASPAKYPLMGSMADNLQFVYNESFNKYPNNKDNFGNDALRYNMAGTYLNTLSAYKDPRAYMVAEPARGIAEANGYAITDYRNFVGANSGEDQGVMLDKVQKGLYSLIGRYRYYSGYTAENTFIIAYPELCFIMAEGINRGWANGDAESWYKKGIQASLAFYGIHDGSNVVIFLKKDGKLGEFETYNVNFTFETDYYAQPVIKYAGNTSEGLKQILTQKYLAYFRNSGFEAYYQYRRTGIPQFLTGPGTGNSGRIPKRFQYPDIERTTNGENLKQALMRQFGGSDDINQAPWIVK</sequence>
<dbReference type="EMBL" id="BMHZ01000004">
    <property type="protein sequence ID" value="GGH15291.1"/>
    <property type="molecule type" value="Genomic_DNA"/>
</dbReference>
<dbReference type="Pfam" id="PF12771">
    <property type="entry name" value="SusD-like_2"/>
    <property type="match status" value="1"/>
</dbReference>